<protein>
    <submittedName>
        <fullName evidence="1">Uncharacterized protein</fullName>
    </submittedName>
</protein>
<keyword evidence="2" id="KW-1185">Reference proteome</keyword>
<comment type="caution">
    <text evidence="1">The sequence shown here is derived from an EMBL/GenBank/DDBJ whole genome shotgun (WGS) entry which is preliminary data.</text>
</comment>
<accession>A0ACC5R908</accession>
<evidence type="ECO:0000313" key="2">
    <source>
        <dbReference type="Proteomes" id="UP000616151"/>
    </source>
</evidence>
<reference evidence="1" key="1">
    <citation type="submission" date="2021-01" db="EMBL/GenBank/DDBJ databases">
        <authorList>
            <person name="Sun Q."/>
        </authorList>
    </citation>
    <scope>NUCLEOTIDE SEQUENCE</scope>
    <source>
        <strain evidence="1">YIM B02566</strain>
    </source>
</reference>
<proteinExistence type="predicted"/>
<gene>
    <name evidence="1" type="ORF">JHL16_21705</name>
</gene>
<dbReference type="Proteomes" id="UP000616151">
    <property type="component" value="Unassembled WGS sequence"/>
</dbReference>
<organism evidence="1 2">
    <name type="scientific">Taklimakanibacter albus</name>
    <dbReference type="NCBI Taxonomy" id="2800327"/>
    <lineage>
        <taxon>Bacteria</taxon>
        <taxon>Pseudomonadati</taxon>
        <taxon>Pseudomonadota</taxon>
        <taxon>Alphaproteobacteria</taxon>
        <taxon>Hyphomicrobiales</taxon>
        <taxon>Aestuariivirgaceae</taxon>
        <taxon>Taklimakanibacter</taxon>
    </lineage>
</organism>
<dbReference type="EMBL" id="JAENHL010000007">
    <property type="protein sequence ID" value="MBK1868990.1"/>
    <property type="molecule type" value="Genomic_DNA"/>
</dbReference>
<sequence>MQNLLRAIAVIGVLLLGAGIYVCYTKHGTPERPVISFAPLTDGALKDPDNPLKIFHVDFAKLEHDLPLSRADRAKLTPENLTVLSQEEIDQIYARLTAGPVPDGFMRGNLFFENGVDGLKSRLAEILGGGLGTVADAKIDTLEKLGRSMWKGKYFFRDERVLRNVIEDFKPLEALIEAPDRLQTVEIPRQGLLSYVSPNSTAWLLFPAKLYCGQSLVDGRRESIIIDYAYTNDLPGYMERPDALAGRGGLAIRDEIRMVRPGFYLGRAYANRIFLLNFTVYDAETAENGLQAFLDGKPVAEDCWAGEQGMAAAP</sequence>
<evidence type="ECO:0000313" key="1">
    <source>
        <dbReference type="EMBL" id="MBK1868990.1"/>
    </source>
</evidence>
<name>A0ACC5R908_9HYPH</name>